<dbReference type="Proteomes" id="UP000549394">
    <property type="component" value="Unassembled WGS sequence"/>
</dbReference>
<sequence length="180" mass="21113">MPQARNKVLLQAQDSTSFGANSRFIAVVKQSEKMERRAQMANAIEKRMSRMKLKVIERHADILERRLERVCLRTNQSLKKILAYRKVVNENTSYSTESRSFRFQVEKAIAEMDDMKIKNDKTKKLLEMSKEEQSVCLKKGMAFLKRRPESNLLAKRELAHLTRPFFRRNLGLQEDFLSST</sequence>
<comment type="caution">
    <text evidence="2">The sequence shown here is derived from an EMBL/GenBank/DDBJ whole genome shotgun (WGS) entry which is preliminary data.</text>
</comment>
<evidence type="ECO:0000256" key="1">
    <source>
        <dbReference type="SAM" id="Coils"/>
    </source>
</evidence>
<proteinExistence type="predicted"/>
<feature type="coiled-coil region" evidence="1">
    <location>
        <begin position="105"/>
        <end position="132"/>
    </location>
</feature>
<accession>A0A7I8VSW5</accession>
<organism evidence="2 3">
    <name type="scientific">Dimorphilus gyrociliatus</name>
    <dbReference type="NCBI Taxonomy" id="2664684"/>
    <lineage>
        <taxon>Eukaryota</taxon>
        <taxon>Metazoa</taxon>
        <taxon>Spiralia</taxon>
        <taxon>Lophotrochozoa</taxon>
        <taxon>Annelida</taxon>
        <taxon>Polychaeta</taxon>
        <taxon>Polychaeta incertae sedis</taxon>
        <taxon>Dinophilidae</taxon>
        <taxon>Dimorphilus</taxon>
    </lineage>
</organism>
<reference evidence="2 3" key="1">
    <citation type="submission" date="2020-08" db="EMBL/GenBank/DDBJ databases">
        <authorList>
            <person name="Hejnol A."/>
        </authorList>
    </citation>
    <scope>NUCLEOTIDE SEQUENCE [LARGE SCALE GENOMIC DNA]</scope>
</reference>
<dbReference type="OrthoDB" id="6110747at2759"/>
<evidence type="ECO:0000313" key="3">
    <source>
        <dbReference type="Proteomes" id="UP000549394"/>
    </source>
</evidence>
<dbReference type="EMBL" id="CAJFCJ010000009">
    <property type="protein sequence ID" value="CAD5118467.1"/>
    <property type="molecule type" value="Genomic_DNA"/>
</dbReference>
<keyword evidence="3" id="KW-1185">Reference proteome</keyword>
<dbReference type="AlphaFoldDB" id="A0A7I8VSW5"/>
<keyword evidence="1" id="KW-0175">Coiled coil</keyword>
<name>A0A7I8VSW5_9ANNE</name>
<evidence type="ECO:0000313" key="2">
    <source>
        <dbReference type="EMBL" id="CAD5118467.1"/>
    </source>
</evidence>
<protein>
    <submittedName>
        <fullName evidence="2">Uncharacterized protein</fullName>
    </submittedName>
</protein>
<gene>
    <name evidence="2" type="ORF">DGYR_LOCUS6840</name>
</gene>